<evidence type="ECO:0000313" key="2">
    <source>
        <dbReference type="Proteomes" id="UP001215598"/>
    </source>
</evidence>
<dbReference type="AlphaFoldDB" id="A0AAD7NPQ2"/>
<reference evidence="1" key="1">
    <citation type="submission" date="2023-03" db="EMBL/GenBank/DDBJ databases">
        <title>Massive genome expansion in bonnet fungi (Mycena s.s.) driven by repeated elements and novel gene families across ecological guilds.</title>
        <authorList>
            <consortium name="Lawrence Berkeley National Laboratory"/>
            <person name="Harder C.B."/>
            <person name="Miyauchi S."/>
            <person name="Viragh M."/>
            <person name="Kuo A."/>
            <person name="Thoen E."/>
            <person name="Andreopoulos B."/>
            <person name="Lu D."/>
            <person name="Skrede I."/>
            <person name="Drula E."/>
            <person name="Henrissat B."/>
            <person name="Morin E."/>
            <person name="Kohler A."/>
            <person name="Barry K."/>
            <person name="LaButti K."/>
            <person name="Morin E."/>
            <person name="Salamov A."/>
            <person name="Lipzen A."/>
            <person name="Mereny Z."/>
            <person name="Hegedus B."/>
            <person name="Baldrian P."/>
            <person name="Stursova M."/>
            <person name="Weitz H."/>
            <person name="Taylor A."/>
            <person name="Grigoriev I.V."/>
            <person name="Nagy L.G."/>
            <person name="Martin F."/>
            <person name="Kauserud H."/>
        </authorList>
    </citation>
    <scope>NUCLEOTIDE SEQUENCE</scope>
    <source>
        <strain evidence="1">CBHHK182m</strain>
    </source>
</reference>
<dbReference type="Proteomes" id="UP001215598">
    <property type="component" value="Unassembled WGS sequence"/>
</dbReference>
<dbReference type="InterPro" id="IPR036389">
    <property type="entry name" value="RNase_III_sf"/>
</dbReference>
<evidence type="ECO:0000313" key="1">
    <source>
        <dbReference type="EMBL" id="KAJ7769943.1"/>
    </source>
</evidence>
<comment type="caution">
    <text evidence="1">The sequence shown here is derived from an EMBL/GenBank/DDBJ whole genome shotgun (WGS) entry which is preliminary data.</text>
</comment>
<gene>
    <name evidence="1" type="ORF">B0H16DRAFT_1307133</name>
</gene>
<sequence length="162" mass="18150">IQLAIITRSMQSDFCAWFPLAKPAVWASVLSIIDDRDPLETCGDAAMYVVLTEILLDRLRDDPNGEKIFRAIHGPLGTNSTFLHFLQSARCFTKGKTCPKHPGNAFEVFAGALASFESLTALKSWITLSFEPLIEAAIKAWKVFEKYVYLSLSIFCSFVYMD</sequence>
<accession>A0AAD7NPQ2</accession>
<organism evidence="1 2">
    <name type="scientific">Mycena metata</name>
    <dbReference type="NCBI Taxonomy" id="1033252"/>
    <lineage>
        <taxon>Eukaryota</taxon>
        <taxon>Fungi</taxon>
        <taxon>Dikarya</taxon>
        <taxon>Basidiomycota</taxon>
        <taxon>Agaricomycotina</taxon>
        <taxon>Agaricomycetes</taxon>
        <taxon>Agaricomycetidae</taxon>
        <taxon>Agaricales</taxon>
        <taxon>Marasmiineae</taxon>
        <taxon>Mycenaceae</taxon>
        <taxon>Mycena</taxon>
    </lineage>
</organism>
<dbReference type="EMBL" id="JARKIB010000017">
    <property type="protein sequence ID" value="KAJ7769943.1"/>
    <property type="molecule type" value="Genomic_DNA"/>
</dbReference>
<protein>
    <submittedName>
        <fullName evidence="1">Uncharacterized protein</fullName>
    </submittedName>
</protein>
<name>A0AAD7NPQ2_9AGAR</name>
<dbReference type="SUPFAM" id="SSF69065">
    <property type="entry name" value="RNase III domain-like"/>
    <property type="match status" value="1"/>
</dbReference>
<feature type="non-terminal residue" evidence="1">
    <location>
        <position position="1"/>
    </location>
</feature>
<dbReference type="GO" id="GO:0006396">
    <property type="term" value="P:RNA processing"/>
    <property type="evidence" value="ECO:0007669"/>
    <property type="project" value="InterPro"/>
</dbReference>
<keyword evidence="2" id="KW-1185">Reference proteome</keyword>
<dbReference type="GO" id="GO:0004525">
    <property type="term" value="F:ribonuclease III activity"/>
    <property type="evidence" value="ECO:0007669"/>
    <property type="project" value="InterPro"/>
</dbReference>
<proteinExistence type="predicted"/>